<evidence type="ECO:0000313" key="4">
    <source>
        <dbReference type="Proteomes" id="UP001157418"/>
    </source>
</evidence>
<comment type="caution">
    <text evidence="3">The sequence shown here is derived from an EMBL/GenBank/DDBJ whole genome shotgun (WGS) entry which is preliminary data.</text>
</comment>
<gene>
    <name evidence="3" type="ORF">LVIROSA_LOCUS14956</name>
</gene>
<accession>A0AAU9N4X9</accession>
<dbReference type="PANTHER" id="PTHR43586:SF8">
    <property type="entry name" value="CYSTEINE DESULFURASE 1, CHLOROPLASTIC"/>
    <property type="match status" value="1"/>
</dbReference>
<proteinExistence type="predicted"/>
<dbReference type="InterPro" id="IPR015424">
    <property type="entry name" value="PyrdxlP-dep_Trfase"/>
</dbReference>
<dbReference type="InterPro" id="IPR015421">
    <property type="entry name" value="PyrdxlP-dep_Trfase_major"/>
</dbReference>
<evidence type="ECO:0000313" key="3">
    <source>
        <dbReference type="EMBL" id="CAH1427993.1"/>
    </source>
</evidence>
<feature type="domain" description="Aminotransferase class V" evidence="2">
    <location>
        <begin position="88"/>
        <end position="438"/>
    </location>
</feature>
<evidence type="ECO:0000256" key="1">
    <source>
        <dbReference type="ARBA" id="ARBA00022898"/>
    </source>
</evidence>
<dbReference type="Gene3D" id="3.40.640.10">
    <property type="entry name" value="Type I PLP-dependent aspartate aminotransferase-like (Major domain)"/>
    <property type="match status" value="1"/>
</dbReference>
<keyword evidence="1" id="KW-0663">Pyridoxal phosphate</keyword>
<protein>
    <recommendedName>
        <fullName evidence="2">Aminotransferase class V domain-containing protein</fullName>
    </recommendedName>
</protein>
<dbReference type="PANTHER" id="PTHR43586">
    <property type="entry name" value="CYSTEINE DESULFURASE"/>
    <property type="match status" value="1"/>
</dbReference>
<name>A0AAU9N4X9_9ASTR</name>
<dbReference type="Proteomes" id="UP001157418">
    <property type="component" value="Unassembled WGS sequence"/>
</dbReference>
<dbReference type="Gene3D" id="3.90.1150.10">
    <property type="entry name" value="Aspartate Aminotransferase, domain 1"/>
    <property type="match status" value="1"/>
</dbReference>
<dbReference type="InterPro" id="IPR015422">
    <property type="entry name" value="PyrdxlP-dep_Trfase_small"/>
</dbReference>
<keyword evidence="4" id="KW-1185">Reference proteome</keyword>
<organism evidence="3 4">
    <name type="scientific">Lactuca virosa</name>
    <dbReference type="NCBI Taxonomy" id="75947"/>
    <lineage>
        <taxon>Eukaryota</taxon>
        <taxon>Viridiplantae</taxon>
        <taxon>Streptophyta</taxon>
        <taxon>Embryophyta</taxon>
        <taxon>Tracheophyta</taxon>
        <taxon>Spermatophyta</taxon>
        <taxon>Magnoliopsida</taxon>
        <taxon>eudicotyledons</taxon>
        <taxon>Gunneridae</taxon>
        <taxon>Pentapetalae</taxon>
        <taxon>asterids</taxon>
        <taxon>campanulids</taxon>
        <taxon>Asterales</taxon>
        <taxon>Asteraceae</taxon>
        <taxon>Cichorioideae</taxon>
        <taxon>Cichorieae</taxon>
        <taxon>Lactucinae</taxon>
        <taxon>Lactuca</taxon>
    </lineage>
</organism>
<dbReference type="SUPFAM" id="SSF53383">
    <property type="entry name" value="PLP-dependent transferases"/>
    <property type="match status" value="1"/>
</dbReference>
<dbReference type="EMBL" id="CAKMRJ010002223">
    <property type="protein sequence ID" value="CAH1427993.1"/>
    <property type="molecule type" value="Genomic_DNA"/>
</dbReference>
<evidence type="ECO:0000259" key="2">
    <source>
        <dbReference type="Pfam" id="PF00266"/>
    </source>
</evidence>
<dbReference type="Pfam" id="PF00266">
    <property type="entry name" value="Aminotran_5"/>
    <property type="match status" value="1"/>
</dbReference>
<sequence length="657" mass="73102">MATSSMLLTKEKAVDQQSITGHGSTFVKIINIDNHISENGTLLCDEILDKDAPGIDSPADDKLTWLRTQIIGGSAEIHTPFGKRKLTYADHTASGRCLQYIEDCIIKNVLPFYGNTHTSDNETGDRTMKILQEATGYVKKCLGGTHDDALIFCGSGTTAAIKRLQEVMGIAIPSILREKVLNSCIGTEERWVVFVGPYEHHSNLLSWRQSLAEVIEINLDNEGMIDMDDLKFKLEFYQQTGRPMLGCFSACSNVTGIMSDTRSLSRLLHQFGAFACFDFASSAPNVKIDMRSSAIDGYDAITLSPHKFLGGPGSPGVLLMNKALYKLKDSPPSTCGGGTVNYVNFFDEKDTLYISDIEEREEAGTPQIIQRVKAALAFLVKEYIGSKIIEEKEHEYIGSALERLMKNDNTRVLGNTKVERQAIISFLVYTTAYASDVEQVESRGTNGIHQSSEIGYKRDKPLDGAFVAKLMNDLFGIQARGGCTCAGPYGHRLLGVAEPHSLAIRSAVERGYIGAKLGWTRISFPYYMSSEEYEFIISAIEFIATYGQRFLPFYHFNWNTGIWKFKNNAFEEMMLREEDSKLCTSSFADGSTALEVQYNKSKTQNILQCKRTDDNHFATYRFYLDVAKQIGDMLPKCPSQFGTVPQGVDLNDVGFLI</sequence>
<reference evidence="3 4" key="1">
    <citation type="submission" date="2022-01" db="EMBL/GenBank/DDBJ databases">
        <authorList>
            <person name="Xiong W."/>
            <person name="Schranz E."/>
        </authorList>
    </citation>
    <scope>NUCLEOTIDE SEQUENCE [LARGE SCALE GENOMIC DNA]</scope>
</reference>
<dbReference type="InterPro" id="IPR000192">
    <property type="entry name" value="Aminotrans_V_dom"/>
</dbReference>
<dbReference type="AlphaFoldDB" id="A0AAU9N4X9"/>